<feature type="transmembrane region" description="Helical" evidence="8">
    <location>
        <begin position="1320"/>
        <end position="1340"/>
    </location>
</feature>
<keyword evidence="11" id="KW-1185">Reference proteome</keyword>
<feature type="compositionally biased region" description="Pro residues" evidence="7">
    <location>
        <begin position="90"/>
        <end position="124"/>
    </location>
</feature>
<dbReference type="SUPFAM" id="SSF46565">
    <property type="entry name" value="Chaperone J-domain"/>
    <property type="match status" value="1"/>
</dbReference>
<dbReference type="GO" id="GO:0005768">
    <property type="term" value="C:endosome"/>
    <property type="evidence" value="ECO:0007669"/>
    <property type="project" value="TreeGrafter"/>
</dbReference>
<gene>
    <name evidence="10" type="ORF">JMJ35_003176</name>
</gene>
<protein>
    <recommendedName>
        <fullName evidence="9">J domain-containing protein</fullName>
    </recommendedName>
</protein>
<feature type="transmembrane region" description="Helical" evidence="8">
    <location>
        <begin position="1206"/>
        <end position="1231"/>
    </location>
</feature>
<feature type="compositionally biased region" description="Polar residues" evidence="7">
    <location>
        <begin position="538"/>
        <end position="554"/>
    </location>
</feature>
<dbReference type="InterPro" id="IPR018253">
    <property type="entry name" value="DnaJ_domain_CS"/>
</dbReference>
<feature type="domain" description="J" evidence="9">
    <location>
        <begin position="8"/>
        <end position="74"/>
    </location>
</feature>
<dbReference type="PANTHER" id="PTHR10766">
    <property type="entry name" value="TRANSMEMBRANE 9 SUPERFAMILY PROTEIN"/>
    <property type="match status" value="1"/>
</dbReference>
<feature type="compositionally biased region" description="Low complexity" evidence="7">
    <location>
        <begin position="459"/>
        <end position="469"/>
    </location>
</feature>
<evidence type="ECO:0000256" key="6">
    <source>
        <dbReference type="ARBA" id="ARBA00023136"/>
    </source>
</evidence>
<sequence>MKAEADRDLYADLEIKPTADANEIKRQFKKLALKYHPDRNPGKELEYNSKFQAIQSANEILTDPQQRAKYDAARMRAGLLYNPTNSSSPPTKPNVPPRPTATGFPPPPRPPPAPAPKSQYPPRPSGAQKYAHFTRPESTSTWSTSASEEAKYKAWDQMRHGQGPLPPRRTVPPKVPRSATSAFQAGREPNGAVPRSSSRGRSDWDRFQEGHPGVSRANTSRVSPRRAGFAPGTPGEDERQAPSSYFNISKGERQTSSRIHTSMQPPPSPAPTSRKPDPLHGSKDRVFSNEPFGTKVRTSTPYKTDGGERTYFESPGMHRAATSAIPQDIKRNTGLYETPHARATAAADAKRNGKGSPPKRQPNLAGMYVSSSSSSSSSEDEEPSAKARPTQVPKSRRGRMPAGAHRQTGFNPFASGDEPMAPQAGLGTGYYTGHRRHSAIDLEKSSDFHKDDAKHDTEQSQQPSSAVPSGGSGSQTEGSKPPLSRSKSWQEKWGDHKEKWGSPPQDKDYRPATGDQARTPIFHIPDYSERPSVDTHSFRTGSTENIDTNFSPNGYQPKFFESSPSRTGTPLRTVSPTEGDASEQKQQPNSKAHKVRDDTSEPHSAANPPPPPPVEGSYSPEKWAAHLETLNFDMHNPPPGRPGSRTTRKRPRAHGTKPTNFQATVNGTEDIPTAASTTGESLDNSKDNSDVDPMDLDEPTPPVSSPRTSDHLANGGTTSPKQATSAASEPRHGPALPPRATGHKQPEADAGPFNLGEFKSTFPFASSNEGLGNMSDMATNLPFESRASPTKPVANTSVSRNGLPNPPIFPSAPRNMTPTTCEHYLRQLRAYMDAWNTFNTHMINAMTKRLAFIEESSNCNWLDVKGNGYDDYMKGLEEHKKARVHLDLAYERHEANMKGLGYMRDEIIRGRGGAGRKPSELVDMLAGLFAQDLFAMYLRSLPASCATLSALLFSSSVSAFYLPGVAPTTYKQGDKVELNVNHLTPALSENDPKLHSVFSFDYYHPAFQFCTPADGPKYVSESLGSILFGDRILTSPYELKMMVNESCKALCEAKEFDQRNAKFVNRRIWQNYNLNWLVDGLPAGQPYTDPSTNTDFTLRGFPLGMVDKNQKAVLNNHFDIVIDYHTAGSDKYRVVGVLVIPTSRKDSKWLGEGKADCGDPDHPLTLNEDGKTSVTWTYGIYWRESKTAWATRWDSYLHVFDPRIHWFSLVNSAVIVVFLCGMVAAILMRALKKDIARYNRLDSFNLDDLSGTNGDAEDGVQEDSGWKLVHGDVFRTPKNPLVLSIFLGNGSQLFVMVGTTITFALLGFLSPSNRGSLGTVMILLYTIFGFIGGYVSARVYKSFGGEKWKQNIILTPIMIPGIVFATFFLLNLFLWAWRSSGAVPFTTMLVILGIWFVISVPLSFTGSWIGFKHAPVQPPVRVNQIPRQIPPSTTYLRPIPSMLLVGILPFGAIFVELYFIMNNMWFGKVYYMFGFLFLCYGIMIITCAAVTILLVYFLLCSENYHWQWRAFCTAGASAGYVFANALLYWISKLSFGSFTSGVLYVGYSLLVSFLFFILTGTIGFFSSWLFVHRIYGSIKID</sequence>
<dbReference type="SUPFAM" id="SSF103473">
    <property type="entry name" value="MFS general substrate transporter"/>
    <property type="match status" value="1"/>
</dbReference>
<feature type="transmembrane region" description="Helical" evidence="8">
    <location>
        <begin position="1511"/>
        <end position="1530"/>
    </location>
</feature>
<evidence type="ECO:0000256" key="8">
    <source>
        <dbReference type="SAM" id="Phobius"/>
    </source>
</evidence>
<keyword evidence="5 8" id="KW-1133">Transmembrane helix</keyword>
<feature type="transmembrane region" description="Helical" evidence="8">
    <location>
        <begin position="1442"/>
        <end position="1461"/>
    </location>
</feature>
<feature type="transmembrane region" description="Helical" evidence="8">
    <location>
        <begin position="1352"/>
        <end position="1377"/>
    </location>
</feature>
<feature type="region of interest" description="Disordered" evidence="7">
    <location>
        <begin position="785"/>
        <end position="814"/>
    </location>
</feature>
<feature type="compositionally biased region" description="Polar residues" evidence="7">
    <location>
        <begin position="657"/>
        <end position="667"/>
    </location>
</feature>
<comment type="subcellular location">
    <subcellularLocation>
        <location evidence="1">Membrane</location>
        <topology evidence="1">Multi-pass membrane protein</topology>
    </subcellularLocation>
</comment>
<feature type="compositionally biased region" description="Basic and acidic residues" evidence="7">
    <location>
        <begin position="488"/>
        <end position="510"/>
    </location>
</feature>
<feature type="transmembrane region" description="Helical" evidence="8">
    <location>
        <begin position="1281"/>
        <end position="1308"/>
    </location>
</feature>
<dbReference type="Gene3D" id="1.10.287.110">
    <property type="entry name" value="DnaJ domain"/>
    <property type="match status" value="1"/>
</dbReference>
<feature type="compositionally biased region" description="Basic residues" evidence="7">
    <location>
        <begin position="646"/>
        <end position="655"/>
    </location>
</feature>
<feature type="transmembrane region" description="Helical" evidence="8">
    <location>
        <begin position="1542"/>
        <end position="1571"/>
    </location>
</feature>
<feature type="compositionally biased region" description="Basic and acidic residues" evidence="7">
    <location>
        <begin position="526"/>
        <end position="537"/>
    </location>
</feature>
<feature type="compositionally biased region" description="Polar residues" evidence="7">
    <location>
        <begin position="715"/>
        <end position="727"/>
    </location>
</feature>
<evidence type="ECO:0000256" key="2">
    <source>
        <dbReference type="ARBA" id="ARBA00005227"/>
    </source>
</evidence>
<dbReference type="InterPro" id="IPR036869">
    <property type="entry name" value="J_dom_sf"/>
</dbReference>
<dbReference type="CDD" id="cd06257">
    <property type="entry name" value="DnaJ"/>
    <property type="match status" value="1"/>
</dbReference>
<dbReference type="GO" id="GO:0007034">
    <property type="term" value="P:vacuolar transport"/>
    <property type="evidence" value="ECO:0007669"/>
    <property type="project" value="TreeGrafter"/>
</dbReference>
<dbReference type="InterPro" id="IPR036259">
    <property type="entry name" value="MFS_trans_sf"/>
</dbReference>
<accession>A0AA39V6N1</accession>
<feature type="compositionally biased region" description="Polar residues" evidence="7">
    <location>
        <begin position="562"/>
        <end position="576"/>
    </location>
</feature>
<dbReference type="PANTHER" id="PTHR10766:SF111">
    <property type="entry name" value="TRANSMEMBRANE 9 SUPERFAMILY MEMBER 2"/>
    <property type="match status" value="1"/>
</dbReference>
<evidence type="ECO:0000256" key="1">
    <source>
        <dbReference type="ARBA" id="ARBA00004141"/>
    </source>
</evidence>
<dbReference type="Proteomes" id="UP001166286">
    <property type="component" value="Unassembled WGS sequence"/>
</dbReference>
<dbReference type="PROSITE" id="PS00636">
    <property type="entry name" value="DNAJ_1"/>
    <property type="match status" value="1"/>
</dbReference>
<evidence type="ECO:0000256" key="4">
    <source>
        <dbReference type="ARBA" id="ARBA00022729"/>
    </source>
</evidence>
<keyword evidence="4" id="KW-0732">Signal</keyword>
<feature type="compositionally biased region" description="Basic and acidic residues" evidence="7">
    <location>
        <begin position="438"/>
        <end position="458"/>
    </location>
</feature>
<dbReference type="GO" id="GO:0072657">
    <property type="term" value="P:protein localization to membrane"/>
    <property type="evidence" value="ECO:0007669"/>
    <property type="project" value="TreeGrafter"/>
</dbReference>
<evidence type="ECO:0000256" key="5">
    <source>
        <dbReference type="ARBA" id="ARBA00022989"/>
    </source>
</evidence>
<dbReference type="InterPro" id="IPR004240">
    <property type="entry name" value="EMP70"/>
</dbReference>
<feature type="compositionally biased region" description="Pro residues" evidence="7">
    <location>
        <begin position="164"/>
        <end position="175"/>
    </location>
</feature>
<comment type="caution">
    <text evidence="10">The sequence shown here is derived from an EMBL/GenBank/DDBJ whole genome shotgun (WGS) entry which is preliminary data.</text>
</comment>
<feature type="compositionally biased region" description="Polar residues" evidence="7">
    <location>
        <begin position="793"/>
        <end position="802"/>
    </location>
</feature>
<dbReference type="PROSITE" id="PS50076">
    <property type="entry name" value="DNAJ_2"/>
    <property type="match status" value="1"/>
</dbReference>
<feature type="compositionally biased region" description="Low complexity" evidence="7">
    <location>
        <begin position="137"/>
        <end position="147"/>
    </location>
</feature>
<dbReference type="Pfam" id="PF00226">
    <property type="entry name" value="DnaJ"/>
    <property type="match status" value="1"/>
</dbReference>
<evidence type="ECO:0000313" key="11">
    <source>
        <dbReference type="Proteomes" id="UP001166286"/>
    </source>
</evidence>
<dbReference type="CDD" id="cd06174">
    <property type="entry name" value="MFS"/>
    <property type="match status" value="1"/>
</dbReference>
<feature type="region of interest" description="Disordered" evidence="7">
    <location>
        <begin position="58"/>
        <end position="756"/>
    </location>
</feature>
<evidence type="ECO:0000256" key="7">
    <source>
        <dbReference type="SAM" id="MobiDB-lite"/>
    </source>
</evidence>
<organism evidence="10 11">
    <name type="scientific">Cladonia borealis</name>
    <dbReference type="NCBI Taxonomy" id="184061"/>
    <lineage>
        <taxon>Eukaryota</taxon>
        <taxon>Fungi</taxon>
        <taxon>Dikarya</taxon>
        <taxon>Ascomycota</taxon>
        <taxon>Pezizomycotina</taxon>
        <taxon>Lecanoromycetes</taxon>
        <taxon>OSLEUM clade</taxon>
        <taxon>Lecanoromycetidae</taxon>
        <taxon>Lecanorales</taxon>
        <taxon>Lecanorineae</taxon>
        <taxon>Cladoniaceae</taxon>
        <taxon>Cladonia</taxon>
    </lineage>
</organism>
<reference evidence="10" key="1">
    <citation type="submission" date="2023-03" db="EMBL/GenBank/DDBJ databases">
        <title>Complete genome of Cladonia borealis.</title>
        <authorList>
            <person name="Park H."/>
        </authorList>
    </citation>
    <scope>NUCLEOTIDE SEQUENCE</scope>
    <source>
        <strain evidence="10">ANT050790</strain>
    </source>
</reference>
<dbReference type="PRINTS" id="PR00625">
    <property type="entry name" value="JDOMAIN"/>
</dbReference>
<feature type="transmembrane region" description="Helical" evidence="8">
    <location>
        <begin position="1473"/>
        <end position="1499"/>
    </location>
</feature>
<evidence type="ECO:0000259" key="9">
    <source>
        <dbReference type="PROSITE" id="PS50076"/>
    </source>
</evidence>
<keyword evidence="6 8" id="KW-0472">Membrane</keyword>
<feature type="compositionally biased region" description="Basic and acidic residues" evidence="7">
    <location>
        <begin position="274"/>
        <end position="287"/>
    </location>
</feature>
<dbReference type="SMART" id="SM00271">
    <property type="entry name" value="DnaJ"/>
    <property type="match status" value="1"/>
</dbReference>
<dbReference type="Pfam" id="PF02990">
    <property type="entry name" value="EMP70"/>
    <property type="match status" value="1"/>
</dbReference>
<keyword evidence="3 8" id="KW-0812">Transmembrane</keyword>
<dbReference type="EMBL" id="JAFEKC020000005">
    <property type="protein sequence ID" value="KAK0514559.1"/>
    <property type="molecule type" value="Genomic_DNA"/>
</dbReference>
<feature type="compositionally biased region" description="Basic and acidic residues" evidence="7">
    <location>
        <begin position="148"/>
        <end position="159"/>
    </location>
</feature>
<dbReference type="GO" id="GO:0000329">
    <property type="term" value="C:fungal-type vacuole membrane"/>
    <property type="evidence" value="ECO:0007669"/>
    <property type="project" value="TreeGrafter"/>
</dbReference>
<feature type="compositionally biased region" description="Basic and acidic residues" evidence="7">
    <location>
        <begin position="200"/>
        <end position="209"/>
    </location>
</feature>
<feature type="transmembrane region" description="Helical" evidence="8">
    <location>
        <begin position="1389"/>
        <end position="1411"/>
    </location>
</feature>
<evidence type="ECO:0000313" key="10">
    <source>
        <dbReference type="EMBL" id="KAK0514559.1"/>
    </source>
</evidence>
<proteinExistence type="inferred from homology"/>
<name>A0AA39V6N1_9LECA</name>
<evidence type="ECO:0000256" key="3">
    <source>
        <dbReference type="ARBA" id="ARBA00022692"/>
    </source>
</evidence>
<dbReference type="InterPro" id="IPR001623">
    <property type="entry name" value="DnaJ_domain"/>
</dbReference>
<comment type="similarity">
    <text evidence="2">Belongs to the nonaspanin (TM9SF) (TC 9.A.2) family.</text>
</comment>